<evidence type="ECO:0000313" key="1">
    <source>
        <dbReference type="EMBL" id="MBB6214777.1"/>
    </source>
</evidence>
<gene>
    <name evidence="1" type="ORF">HNQ80_000862</name>
</gene>
<evidence type="ECO:0000313" key="2">
    <source>
        <dbReference type="Proteomes" id="UP000579281"/>
    </source>
</evidence>
<sequence length="30" mass="3633">MEHLMEQTLEKITKLDEKVDRIENKLDSVF</sequence>
<keyword evidence="2" id="KW-1185">Reference proteome</keyword>
<dbReference type="Proteomes" id="UP000579281">
    <property type="component" value="Unassembled WGS sequence"/>
</dbReference>
<dbReference type="AlphaFoldDB" id="A0A841KMW0"/>
<protein>
    <submittedName>
        <fullName evidence="1">Uncharacterized protein</fullName>
    </submittedName>
</protein>
<name>A0A841KMW0_9FIRM</name>
<comment type="caution">
    <text evidence="1">The sequence shown here is derived from an EMBL/GenBank/DDBJ whole genome shotgun (WGS) entry which is preliminary data.</text>
</comment>
<proteinExistence type="predicted"/>
<dbReference type="EMBL" id="JACHEN010000004">
    <property type="protein sequence ID" value="MBB6214777.1"/>
    <property type="molecule type" value="Genomic_DNA"/>
</dbReference>
<accession>A0A841KMW0</accession>
<organism evidence="1 2">
    <name type="scientific">Anaerosolibacter carboniphilus</name>
    <dbReference type="NCBI Taxonomy" id="1417629"/>
    <lineage>
        <taxon>Bacteria</taxon>
        <taxon>Bacillati</taxon>
        <taxon>Bacillota</taxon>
        <taxon>Clostridia</taxon>
        <taxon>Peptostreptococcales</taxon>
        <taxon>Thermotaleaceae</taxon>
        <taxon>Anaerosolibacter</taxon>
    </lineage>
</organism>
<reference evidence="1 2" key="1">
    <citation type="submission" date="2020-08" db="EMBL/GenBank/DDBJ databases">
        <title>Genomic Encyclopedia of Type Strains, Phase IV (KMG-IV): sequencing the most valuable type-strain genomes for metagenomic binning, comparative biology and taxonomic classification.</title>
        <authorList>
            <person name="Goeker M."/>
        </authorList>
    </citation>
    <scope>NUCLEOTIDE SEQUENCE [LARGE SCALE GENOMIC DNA]</scope>
    <source>
        <strain evidence="1 2">DSM 103526</strain>
    </source>
</reference>